<evidence type="ECO:0000256" key="1">
    <source>
        <dbReference type="ARBA" id="ARBA00005495"/>
    </source>
</evidence>
<evidence type="ECO:0000259" key="4">
    <source>
        <dbReference type="Pfam" id="PF04828"/>
    </source>
</evidence>
<keyword evidence="6" id="KW-1185">Reference proteome</keyword>
<protein>
    <recommendedName>
        <fullName evidence="4">CENP-V/GFA domain-containing protein</fullName>
    </recommendedName>
</protein>
<keyword evidence="3" id="KW-0862">Zinc</keyword>
<dbReference type="Pfam" id="PF04828">
    <property type="entry name" value="GFA"/>
    <property type="match status" value="1"/>
</dbReference>
<dbReference type="GO" id="GO:0046872">
    <property type="term" value="F:metal ion binding"/>
    <property type="evidence" value="ECO:0007669"/>
    <property type="project" value="UniProtKB-KW"/>
</dbReference>
<accession>A0A7X8TP37</accession>
<sequence length="125" mass="14176">MMRLLSRQLTCRCQQAQLLCYGDAVTPSLSNSFMLWSQFEFEHGRQRGIGLIYPARYVILRGVTVSFTRLLDEGEQVAYQFCPHCGVSLTCRSSLFPHLLMIPSGLLTQPLQKQSPVTQLQVKPI</sequence>
<dbReference type="RefSeq" id="WP_168835210.1">
    <property type="nucleotide sequence ID" value="NZ_JABAIK010000003.1"/>
</dbReference>
<comment type="caution">
    <text evidence="5">The sequence shown here is derived from an EMBL/GenBank/DDBJ whole genome shotgun (WGS) entry which is preliminary data.</text>
</comment>
<keyword evidence="2" id="KW-0479">Metal-binding</keyword>
<dbReference type="Proteomes" id="UP000535589">
    <property type="component" value="Unassembled WGS sequence"/>
</dbReference>
<dbReference type="InterPro" id="IPR011057">
    <property type="entry name" value="Mss4-like_sf"/>
</dbReference>
<evidence type="ECO:0000313" key="5">
    <source>
        <dbReference type="EMBL" id="NLS12104.1"/>
    </source>
</evidence>
<reference evidence="5 6" key="1">
    <citation type="submission" date="2020-04" db="EMBL/GenBank/DDBJ databases">
        <title>Vibrio sp. SM6, a novel species isolated from seawater.</title>
        <authorList>
            <person name="Wang X."/>
        </authorList>
    </citation>
    <scope>NUCLEOTIDE SEQUENCE [LARGE SCALE GENOMIC DNA]</scope>
    <source>
        <strain evidence="5 6">SM6</strain>
    </source>
</reference>
<dbReference type="AlphaFoldDB" id="A0A7X8TP37"/>
<gene>
    <name evidence="5" type="ORF">HGP28_04250</name>
</gene>
<dbReference type="InterPro" id="IPR006913">
    <property type="entry name" value="CENP-V/GFA"/>
</dbReference>
<organism evidence="5 6">
    <name type="scientific">Vibrio agarilyticus</name>
    <dbReference type="NCBI Taxonomy" id="2726741"/>
    <lineage>
        <taxon>Bacteria</taxon>
        <taxon>Pseudomonadati</taxon>
        <taxon>Pseudomonadota</taxon>
        <taxon>Gammaproteobacteria</taxon>
        <taxon>Vibrionales</taxon>
        <taxon>Vibrionaceae</taxon>
        <taxon>Vibrio</taxon>
    </lineage>
</organism>
<name>A0A7X8TP37_9VIBR</name>
<evidence type="ECO:0000313" key="6">
    <source>
        <dbReference type="Proteomes" id="UP000535589"/>
    </source>
</evidence>
<evidence type="ECO:0000256" key="3">
    <source>
        <dbReference type="ARBA" id="ARBA00022833"/>
    </source>
</evidence>
<feature type="domain" description="CENP-V/GFA" evidence="4">
    <location>
        <begin position="11"/>
        <end position="118"/>
    </location>
</feature>
<dbReference type="GO" id="GO:0016846">
    <property type="term" value="F:carbon-sulfur lyase activity"/>
    <property type="evidence" value="ECO:0007669"/>
    <property type="project" value="InterPro"/>
</dbReference>
<dbReference type="EMBL" id="JABAIK010000003">
    <property type="protein sequence ID" value="NLS12104.1"/>
    <property type="molecule type" value="Genomic_DNA"/>
</dbReference>
<dbReference type="SUPFAM" id="SSF51316">
    <property type="entry name" value="Mss4-like"/>
    <property type="match status" value="1"/>
</dbReference>
<evidence type="ECO:0000256" key="2">
    <source>
        <dbReference type="ARBA" id="ARBA00022723"/>
    </source>
</evidence>
<comment type="similarity">
    <text evidence="1">Belongs to the Gfa family.</text>
</comment>
<proteinExistence type="inferred from homology"/>